<evidence type="ECO:0000256" key="1">
    <source>
        <dbReference type="SAM" id="MobiDB-lite"/>
    </source>
</evidence>
<dbReference type="EMBL" id="BAAFSV010000002">
    <property type="protein sequence ID" value="GAB1312588.1"/>
    <property type="molecule type" value="Genomic_DNA"/>
</dbReference>
<protein>
    <recommendedName>
        <fullName evidence="2">F-box domain-containing protein</fullName>
    </recommendedName>
</protein>
<dbReference type="GeneID" id="98173543"/>
<feature type="compositionally biased region" description="Basic residues" evidence="1">
    <location>
        <begin position="36"/>
        <end position="48"/>
    </location>
</feature>
<dbReference type="PROSITE" id="PS50181">
    <property type="entry name" value="FBOX"/>
    <property type="match status" value="1"/>
</dbReference>
<name>A0ABQ0G490_9PEZI</name>
<dbReference type="InterPro" id="IPR036047">
    <property type="entry name" value="F-box-like_dom_sf"/>
</dbReference>
<organism evidence="3 4">
    <name type="scientific">Madurella fahalii</name>
    <dbReference type="NCBI Taxonomy" id="1157608"/>
    <lineage>
        <taxon>Eukaryota</taxon>
        <taxon>Fungi</taxon>
        <taxon>Dikarya</taxon>
        <taxon>Ascomycota</taxon>
        <taxon>Pezizomycotina</taxon>
        <taxon>Sordariomycetes</taxon>
        <taxon>Sordariomycetidae</taxon>
        <taxon>Sordariales</taxon>
        <taxon>Sordariales incertae sedis</taxon>
        <taxon>Madurella</taxon>
    </lineage>
</organism>
<accession>A0ABQ0G490</accession>
<gene>
    <name evidence="3" type="ORF">MFIFM68171_02798</name>
</gene>
<dbReference type="Pfam" id="PF00646">
    <property type="entry name" value="F-box"/>
    <property type="match status" value="1"/>
</dbReference>
<dbReference type="CDD" id="cd09917">
    <property type="entry name" value="F-box_SF"/>
    <property type="match status" value="1"/>
</dbReference>
<reference evidence="3 4" key="1">
    <citation type="submission" date="2024-09" db="EMBL/GenBank/DDBJ databases">
        <title>Itraconazole resistance in Madurella fahalii resulting from another homologue of gene encoding cytochrome P450 14-alpha sterol demethylase (CYP51).</title>
        <authorList>
            <person name="Yoshioka I."/>
            <person name="Fahal A.H."/>
            <person name="Kaneko S."/>
            <person name="Yaguchi T."/>
        </authorList>
    </citation>
    <scope>NUCLEOTIDE SEQUENCE [LARGE SCALE GENOMIC DNA]</scope>
    <source>
        <strain evidence="3 4">IFM 68171</strain>
    </source>
</reference>
<dbReference type="SUPFAM" id="SSF81383">
    <property type="entry name" value="F-box domain"/>
    <property type="match status" value="1"/>
</dbReference>
<dbReference type="RefSeq" id="XP_070914321.1">
    <property type="nucleotide sequence ID" value="XM_071058220.1"/>
</dbReference>
<comment type="caution">
    <text evidence="3">The sequence shown here is derived from an EMBL/GenBank/DDBJ whole genome shotgun (WGS) entry which is preliminary data.</text>
</comment>
<dbReference type="Proteomes" id="UP001628179">
    <property type="component" value="Unassembled WGS sequence"/>
</dbReference>
<dbReference type="SMART" id="SM00256">
    <property type="entry name" value="FBOX"/>
    <property type="match status" value="1"/>
</dbReference>
<feature type="region of interest" description="Disordered" evidence="1">
    <location>
        <begin position="29"/>
        <end position="48"/>
    </location>
</feature>
<feature type="domain" description="F-box" evidence="2">
    <location>
        <begin position="55"/>
        <end position="103"/>
    </location>
</feature>
<evidence type="ECO:0000259" key="2">
    <source>
        <dbReference type="PROSITE" id="PS50181"/>
    </source>
</evidence>
<sequence>MPTRNTRRRHVSANEYDSDLPLVDDLTESLESHSKRTERRRRKLGRKGKGSAAEARGFLDLPYEILMAILTTLRPSDIFALSCVSRSLHTFVLEEQASICKSIVKLRYSTIERCFLRPVLMENMDPSARAIFQKPERPELLAASRRPYQHIQPPDTSLICTCLTCLPRWNFLCIVVDFAYWQDNLDNGEPIRMVPRGNFPAWNQELLARNARIVVKSLTSLLWYARVLEAHLDSTTRSIRRHGQNKGNRRRRFRMTDEDVRAGTDTFLERSGPPTVEFPYHRDNYYMLEAFLPNRSWLTEQQKWAYLPVEQHDKDVEIAVKWDAIRRQQDEQGETVIMEGTWPVPVRP</sequence>
<keyword evidence="4" id="KW-1185">Reference proteome</keyword>
<evidence type="ECO:0000313" key="4">
    <source>
        <dbReference type="Proteomes" id="UP001628179"/>
    </source>
</evidence>
<dbReference type="InterPro" id="IPR001810">
    <property type="entry name" value="F-box_dom"/>
</dbReference>
<proteinExistence type="predicted"/>
<evidence type="ECO:0000313" key="3">
    <source>
        <dbReference type="EMBL" id="GAB1312588.1"/>
    </source>
</evidence>